<evidence type="ECO:0000256" key="1">
    <source>
        <dbReference type="SAM" id="MobiDB-lite"/>
    </source>
</evidence>
<dbReference type="AlphaFoldDB" id="A0A9W8J3U0"/>
<protein>
    <recommendedName>
        <fullName evidence="4">C2H2-type domain-containing protein</fullName>
    </recommendedName>
</protein>
<dbReference type="OrthoDB" id="6077919at2759"/>
<proteinExistence type="predicted"/>
<feature type="compositionally biased region" description="Low complexity" evidence="1">
    <location>
        <begin position="38"/>
        <end position="51"/>
    </location>
</feature>
<evidence type="ECO:0000313" key="3">
    <source>
        <dbReference type="Proteomes" id="UP001140091"/>
    </source>
</evidence>
<accession>A0A9W8J3U0</accession>
<reference evidence="2" key="1">
    <citation type="submission" date="2022-06" db="EMBL/GenBank/DDBJ databases">
        <title>Genome Sequence of Candolleomyces eurysporus.</title>
        <authorList>
            <person name="Buettner E."/>
        </authorList>
    </citation>
    <scope>NUCLEOTIDE SEQUENCE</scope>
    <source>
        <strain evidence="2">VTCC 930004</strain>
    </source>
</reference>
<gene>
    <name evidence="2" type="ORF">H1R20_g8530</name>
</gene>
<dbReference type="Proteomes" id="UP001140091">
    <property type="component" value="Unassembled WGS sequence"/>
</dbReference>
<name>A0A9W8J3U0_9AGAR</name>
<keyword evidence="3" id="KW-1185">Reference proteome</keyword>
<evidence type="ECO:0008006" key="4">
    <source>
        <dbReference type="Google" id="ProtNLM"/>
    </source>
</evidence>
<organism evidence="2 3">
    <name type="scientific">Candolleomyces eurysporus</name>
    <dbReference type="NCBI Taxonomy" id="2828524"/>
    <lineage>
        <taxon>Eukaryota</taxon>
        <taxon>Fungi</taxon>
        <taxon>Dikarya</taxon>
        <taxon>Basidiomycota</taxon>
        <taxon>Agaricomycotina</taxon>
        <taxon>Agaricomycetes</taxon>
        <taxon>Agaricomycetidae</taxon>
        <taxon>Agaricales</taxon>
        <taxon>Agaricineae</taxon>
        <taxon>Psathyrellaceae</taxon>
        <taxon>Candolleomyces</taxon>
    </lineage>
</organism>
<sequence length="273" mass="28829">MSMTPEKRRKVRNLRLRLEADLDPTKVDPIKFSPADVGSTNTGTTNAGPTNVDPTNVGPINVNPTNVGLPNVSLPNVDPTKVGLTNADPTNVAPTKVGLTKFTGISLQFLRQRVTQAQMLGIVPPIPTAQHIGYETTSSIVDADSGAASFEDHDDSLTHFGAGNYTNSVDQELVCTVSSAPGTTSIIPVEVVPGPPLSLAEVQAALIPVISPSVGVGLTAYMNSPKEFFCPNVKCKKQFVVVSALNQHLESGRCGLASMSDEMFDRFGQLTTG</sequence>
<feature type="region of interest" description="Disordered" evidence="1">
    <location>
        <begin position="29"/>
        <end position="57"/>
    </location>
</feature>
<comment type="caution">
    <text evidence="2">The sequence shown here is derived from an EMBL/GenBank/DDBJ whole genome shotgun (WGS) entry which is preliminary data.</text>
</comment>
<evidence type="ECO:0000313" key="2">
    <source>
        <dbReference type="EMBL" id="KAJ2928571.1"/>
    </source>
</evidence>
<feature type="non-terminal residue" evidence="2">
    <location>
        <position position="1"/>
    </location>
</feature>
<dbReference type="EMBL" id="JANBPK010000922">
    <property type="protein sequence ID" value="KAJ2928571.1"/>
    <property type="molecule type" value="Genomic_DNA"/>
</dbReference>